<dbReference type="AlphaFoldDB" id="X1KND2"/>
<gene>
    <name evidence="1" type="ORF">S06H3_21722</name>
</gene>
<protein>
    <submittedName>
        <fullName evidence="1">Uncharacterized protein</fullName>
    </submittedName>
</protein>
<reference evidence="1" key="1">
    <citation type="journal article" date="2014" name="Front. Microbiol.">
        <title>High frequency of phylogenetically diverse reductive dehalogenase-homologous genes in deep subseafloor sedimentary metagenomes.</title>
        <authorList>
            <person name="Kawai M."/>
            <person name="Futagami T."/>
            <person name="Toyoda A."/>
            <person name="Takaki Y."/>
            <person name="Nishi S."/>
            <person name="Hori S."/>
            <person name="Arai W."/>
            <person name="Tsubouchi T."/>
            <person name="Morono Y."/>
            <person name="Uchiyama I."/>
            <person name="Ito T."/>
            <person name="Fujiyama A."/>
            <person name="Inagaki F."/>
            <person name="Takami H."/>
        </authorList>
    </citation>
    <scope>NUCLEOTIDE SEQUENCE</scope>
    <source>
        <strain evidence="1">Expedition CK06-06</strain>
    </source>
</reference>
<proteinExistence type="predicted"/>
<evidence type="ECO:0000313" key="1">
    <source>
        <dbReference type="EMBL" id="GAI08198.1"/>
    </source>
</evidence>
<name>X1KND2_9ZZZZ</name>
<sequence>MIKEENQMDRLTLLFALLITLGTAVVSSTVSPEAANTILLWAIFWTLIGKEKA</sequence>
<comment type="caution">
    <text evidence="1">The sequence shown here is derived from an EMBL/GenBank/DDBJ whole genome shotgun (WGS) entry which is preliminary data.</text>
</comment>
<organism evidence="1">
    <name type="scientific">marine sediment metagenome</name>
    <dbReference type="NCBI Taxonomy" id="412755"/>
    <lineage>
        <taxon>unclassified sequences</taxon>
        <taxon>metagenomes</taxon>
        <taxon>ecological metagenomes</taxon>
    </lineage>
</organism>
<dbReference type="EMBL" id="BARV01011456">
    <property type="protein sequence ID" value="GAI08198.1"/>
    <property type="molecule type" value="Genomic_DNA"/>
</dbReference>
<accession>X1KND2</accession>